<comment type="caution">
    <text evidence="2">The sequence shown here is derived from an EMBL/GenBank/DDBJ whole genome shotgun (WGS) entry which is preliminary data.</text>
</comment>
<feature type="domain" description="Pesticidal crystal protein" evidence="1">
    <location>
        <begin position="30"/>
        <end position="184"/>
    </location>
</feature>
<name>F9G9Z4_FUSOF</name>
<sequence>MSRISQRQRLSYYRISIFKSLSALVILLRGLFSHPNSTEKIWEKLRGRIEALFDTKITETQMDILRKKIRGLHDNMENYTRVWEDYKDSSGEEQMRARDTLKTTHIAFLSVVRAAVPKFRVQRFAVPPLPLFSLVANVHLMLLSDGIRHCIAWGYSEKNVNTMSAEFKKKTSPQVDTWKDAYSDLAVPASGSAGNEEGYDDLDYATYAYKVYRKGRGQVKPYRAKLNDADNRGSTAAAALRAYADYDSGMVMNMLNYAEYWPYLAGDKMPEYVLKRSDREIFFGPYGRHTTNATWSESGEAPITDRGPRITSAYVRGWDDIDGLQMRYRDTWGHAYGRLLRVRLNNLTSRRTNTSIGRKHGSYYGYAAPPGYRLTSVHITKWERFTPPCCEGIILGFRPSIIEFTPN</sequence>
<proteinExistence type="predicted"/>
<dbReference type="EMBL" id="AFQF01003893">
    <property type="protein sequence ID" value="EGU74025.1"/>
    <property type="molecule type" value="Genomic_DNA"/>
</dbReference>
<dbReference type="Gene3D" id="1.20.190.10">
    <property type="entry name" value="Pesticidal crystal protein, N-terminal domain"/>
    <property type="match status" value="1"/>
</dbReference>
<dbReference type="GO" id="GO:0001907">
    <property type="term" value="P:symbiont-mediated killing of host cell"/>
    <property type="evidence" value="ECO:0007669"/>
    <property type="project" value="InterPro"/>
</dbReference>
<dbReference type="InterPro" id="IPR036716">
    <property type="entry name" value="Pest_crys_N_sf"/>
</dbReference>
<dbReference type="Pfam" id="PF03945">
    <property type="entry name" value="Endotoxin_N"/>
    <property type="match status" value="1"/>
</dbReference>
<dbReference type="GO" id="GO:0090729">
    <property type="term" value="F:toxin activity"/>
    <property type="evidence" value="ECO:0007669"/>
    <property type="project" value="InterPro"/>
</dbReference>
<dbReference type="InterPro" id="IPR038979">
    <property type="entry name" value="Pest_crys"/>
</dbReference>
<evidence type="ECO:0000259" key="1">
    <source>
        <dbReference type="Pfam" id="PF03945"/>
    </source>
</evidence>
<organism evidence="2">
    <name type="scientific">Fusarium oxysporum (strain Fo5176)</name>
    <name type="common">Fusarium vascular wilt</name>
    <dbReference type="NCBI Taxonomy" id="660025"/>
    <lineage>
        <taxon>Eukaryota</taxon>
        <taxon>Fungi</taxon>
        <taxon>Dikarya</taxon>
        <taxon>Ascomycota</taxon>
        <taxon>Pezizomycotina</taxon>
        <taxon>Sordariomycetes</taxon>
        <taxon>Hypocreomycetidae</taxon>
        <taxon>Hypocreales</taxon>
        <taxon>Nectriaceae</taxon>
        <taxon>Fusarium</taxon>
        <taxon>Fusarium oxysporum species complex</taxon>
    </lineage>
</organism>
<evidence type="ECO:0000313" key="2">
    <source>
        <dbReference type="EMBL" id="EGU74025.1"/>
    </source>
</evidence>
<reference evidence="2" key="1">
    <citation type="journal article" date="2012" name="Mol. Plant Microbe Interact.">
        <title>A highly conserved effector in Fusarium oxysporum is required for full virulence on Arabidopsis.</title>
        <authorList>
            <person name="Thatcher L.F."/>
            <person name="Gardiner D.M."/>
            <person name="Kazan K."/>
            <person name="Manners J."/>
        </authorList>
    </citation>
    <scope>NUCLEOTIDE SEQUENCE [LARGE SCALE GENOMIC DNA]</scope>
    <source>
        <strain evidence="2">Fo5176</strain>
    </source>
</reference>
<dbReference type="SUPFAM" id="SSF56849">
    <property type="entry name" value="delta-Endotoxin (insectocide), N-terminal domain"/>
    <property type="match status" value="1"/>
</dbReference>
<dbReference type="InterPro" id="IPR005639">
    <property type="entry name" value="Pest_crys_dom_I"/>
</dbReference>
<protein>
    <recommendedName>
        <fullName evidence="1">Pesticidal crystal protein domain-containing protein</fullName>
    </recommendedName>
</protein>
<dbReference type="OrthoDB" id="4866405at2759"/>
<dbReference type="AlphaFoldDB" id="F9G9Z4"/>
<dbReference type="PANTHER" id="PTHR37003:SF2">
    <property type="entry name" value="PESTICIDAL CRYSTAL PROTEIN N-TERMINAL DOMAIN-CONTAINING PROTEIN"/>
    <property type="match status" value="1"/>
</dbReference>
<accession>F9G9Z4</accession>
<gene>
    <name evidence="2" type="ORF">FOXB_15476</name>
</gene>
<dbReference type="PANTHER" id="PTHR37003">
    <property type="entry name" value="ENDOTOXIN_N DOMAIN-CONTAINING PROTEIN-RELATED"/>
    <property type="match status" value="1"/>
</dbReference>